<accession>A0AAV4UXV9</accession>
<sequence length="161" mass="17503">MMMQDDMYGALSMAGTHMAMMDLGHLGHHQQSMEQESKKKRRKLSKSGSLYPSEVDPQPTVGGLISGHPPHVTSEPPSREIPSIAICQSLPSGELFPTAETMPSYPSADLQQLLGTHLNDAAGRRSGSYHKNGTRVGPGWSEGCTRKESFVNGLNWFGIHS</sequence>
<dbReference type="EMBL" id="BPLQ01012143">
    <property type="protein sequence ID" value="GIY62917.1"/>
    <property type="molecule type" value="Genomic_DNA"/>
</dbReference>
<organism evidence="2 3">
    <name type="scientific">Caerostris darwini</name>
    <dbReference type="NCBI Taxonomy" id="1538125"/>
    <lineage>
        <taxon>Eukaryota</taxon>
        <taxon>Metazoa</taxon>
        <taxon>Ecdysozoa</taxon>
        <taxon>Arthropoda</taxon>
        <taxon>Chelicerata</taxon>
        <taxon>Arachnida</taxon>
        <taxon>Araneae</taxon>
        <taxon>Araneomorphae</taxon>
        <taxon>Entelegynae</taxon>
        <taxon>Araneoidea</taxon>
        <taxon>Araneidae</taxon>
        <taxon>Caerostris</taxon>
    </lineage>
</organism>
<evidence type="ECO:0000256" key="1">
    <source>
        <dbReference type="SAM" id="MobiDB-lite"/>
    </source>
</evidence>
<proteinExistence type="predicted"/>
<evidence type="ECO:0000313" key="2">
    <source>
        <dbReference type="EMBL" id="GIY62917.1"/>
    </source>
</evidence>
<comment type="caution">
    <text evidence="2">The sequence shown here is derived from an EMBL/GenBank/DDBJ whole genome shotgun (WGS) entry which is preliminary data.</text>
</comment>
<gene>
    <name evidence="2" type="ORF">CDAR_565621</name>
</gene>
<name>A0AAV4UXV9_9ARAC</name>
<protein>
    <submittedName>
        <fullName evidence="2">Uncharacterized protein</fullName>
    </submittedName>
</protein>
<keyword evidence="3" id="KW-1185">Reference proteome</keyword>
<feature type="region of interest" description="Disordered" evidence="1">
    <location>
        <begin position="28"/>
        <end position="80"/>
    </location>
</feature>
<evidence type="ECO:0000313" key="3">
    <source>
        <dbReference type="Proteomes" id="UP001054837"/>
    </source>
</evidence>
<reference evidence="2 3" key="1">
    <citation type="submission" date="2021-06" db="EMBL/GenBank/DDBJ databases">
        <title>Caerostris darwini draft genome.</title>
        <authorList>
            <person name="Kono N."/>
            <person name="Arakawa K."/>
        </authorList>
    </citation>
    <scope>NUCLEOTIDE SEQUENCE [LARGE SCALE GENOMIC DNA]</scope>
</reference>
<dbReference type="AlphaFoldDB" id="A0AAV4UXV9"/>
<dbReference type="Proteomes" id="UP001054837">
    <property type="component" value="Unassembled WGS sequence"/>
</dbReference>